<dbReference type="InterPro" id="IPR021266">
    <property type="entry name" value="Kdo_hydroxlase"/>
</dbReference>
<protein>
    <recommendedName>
        <fullName evidence="3">3-deoxy-D-manno-oct-2-ulosonic acid (Kdo) hydroxylase</fullName>
    </recommendedName>
</protein>
<dbReference type="Pfam" id="PF11004">
    <property type="entry name" value="Kdo_hydroxy"/>
    <property type="match status" value="1"/>
</dbReference>
<dbReference type="RefSeq" id="WP_011996902.1">
    <property type="nucleotide sequence ID" value="NC_009727.1"/>
</dbReference>
<dbReference type="HOGENOM" id="CLU_083861_0_0_6"/>
<organism evidence="1 2">
    <name type="scientific">Coxiella burnetii (strain Dugway 5J108-111)</name>
    <dbReference type="NCBI Taxonomy" id="434922"/>
    <lineage>
        <taxon>Bacteria</taxon>
        <taxon>Pseudomonadati</taxon>
        <taxon>Pseudomonadota</taxon>
        <taxon>Gammaproteobacteria</taxon>
        <taxon>Legionellales</taxon>
        <taxon>Coxiellaceae</taxon>
        <taxon>Coxiella</taxon>
    </lineage>
</organism>
<dbReference type="Proteomes" id="UP000008555">
    <property type="component" value="Chromosome"/>
</dbReference>
<accession>A9KCG0</accession>
<dbReference type="EMBL" id="CP000733">
    <property type="protein sequence ID" value="ABS77581.2"/>
    <property type="molecule type" value="Genomic_DNA"/>
</dbReference>
<evidence type="ECO:0008006" key="3">
    <source>
        <dbReference type="Google" id="ProtNLM"/>
    </source>
</evidence>
<evidence type="ECO:0000313" key="1">
    <source>
        <dbReference type="EMBL" id="ABS77581.2"/>
    </source>
</evidence>
<reference evidence="1 2" key="1">
    <citation type="journal article" date="2009" name="Infect. Immun.">
        <title>Comparative genomics reveal extensive transposon-mediated genomic plasticity and diversity among potential effector proteins within the genus Coxiella.</title>
        <authorList>
            <person name="Beare P.A."/>
            <person name="Unsworth N."/>
            <person name="Andoh M."/>
            <person name="Voth D.E."/>
            <person name="Omsland A."/>
            <person name="Gilk S.D."/>
            <person name="Williams K.P."/>
            <person name="Sobral B.W."/>
            <person name="Kupko J.J.III."/>
            <person name="Porcella S.F."/>
            <person name="Samuel J.E."/>
            <person name="Heinzen R.A."/>
        </authorList>
    </citation>
    <scope>NUCLEOTIDE SEQUENCE [LARGE SCALE GENOMIC DNA]</scope>
    <source>
        <strain evidence="1 2">Dugway 5J108-111</strain>
    </source>
</reference>
<dbReference type="KEGG" id="cbd:CBUD_1084"/>
<sequence>MLISRSKDFIMSSIISYDITAWNPSPTKEIQSEIIEQLEKGKVIYFPKLTFPINLDQGVFLDPNYLAKGQKNISYDPKTQSFKGLNPQKQNVAPLKEIIKDFSTRATQLITTLFPYYHSKFRIGRTSFRPAEIAGRKTSYRKDDTRLHVDAFPSTPMQGERILRLFCNINPYNQPRQWYLGESFGQVIKQFAPAVSPPSPLAHTLLNLLGITKRKRSLYDHYMLKIHNTMKGDEEYQKKAIQEKIAFPANTTWVVFTDLVSHAALSGQHLLEQTFYIPPTAQFFPQYSPLKKLETLLGHNLLK</sequence>
<dbReference type="AlphaFoldDB" id="A9KCG0"/>
<name>A9KCG0_COXBN</name>
<proteinExistence type="predicted"/>
<evidence type="ECO:0000313" key="2">
    <source>
        <dbReference type="Proteomes" id="UP000008555"/>
    </source>
</evidence>
<gene>
    <name evidence="1" type="ordered locus">CBUD_1084</name>
</gene>